<dbReference type="GeneID" id="54557792"/>
<dbReference type="RefSeq" id="XP_033672263.1">
    <property type="nucleotide sequence ID" value="XM_033804520.1"/>
</dbReference>
<dbReference type="Pfam" id="PF13640">
    <property type="entry name" value="2OG-FeII_Oxy_3"/>
    <property type="match status" value="1"/>
</dbReference>
<name>A0A6A6CW53_ZASCE</name>
<keyword evidence="1" id="KW-0175">Coiled coil</keyword>
<proteinExistence type="predicted"/>
<keyword evidence="4" id="KW-1185">Reference proteome</keyword>
<dbReference type="PANTHER" id="PTHR33099">
    <property type="entry name" value="FE2OG DIOXYGENASE DOMAIN-CONTAINING PROTEIN"/>
    <property type="match status" value="1"/>
</dbReference>
<gene>
    <name evidence="3" type="ORF">M409DRAFT_18490</name>
</gene>
<dbReference type="EMBL" id="ML993583">
    <property type="protein sequence ID" value="KAF2171374.1"/>
    <property type="molecule type" value="Genomic_DNA"/>
</dbReference>
<feature type="coiled-coil region" evidence="1">
    <location>
        <begin position="27"/>
        <end position="76"/>
    </location>
</feature>
<dbReference type="Gene3D" id="2.60.120.620">
    <property type="entry name" value="q2cbj1_9rhob like domain"/>
    <property type="match status" value="1"/>
</dbReference>
<sequence length="582" mass="64048">MPFASVCLPCLLRTSNIAEQARLPPTEDQLNKAADKAQAKADRAAAKEAAKVERKCQRDEKENEYAQTELKFLKELKSSVKAHARSATFACGGCVPFKTKGVADQQDAGNAIDAIQIRFGENGRGVVLSLPQDSASMGELNALVDECQPASFGRGNEEVHDEDYRKAGKLDRSAFATTFCPYEAGIIDVVSQLLVPQTKQDLHHCSIKAELYKLNVYSAPSGKFKAHVDTPRSETQIGSLVVSLPVDHEGGQLAVRNADKELVFDWSSSVNKADGKKAGASIKWAAFYSDCEHEVYEVTSGHRITLTYNLFVTRKCSVLKVFITLDDSINQGGLGHLAGSPSALEPKHLPLYDTLKTALASPGFLRHGKYPIPSQLTSIILTSTTPGRVLAIWLNHSYAHTNKHLNFLPSSLKGADMSLYETAHALGLWCKLGPIITTDWGYDDESSHRLASKFLGFNECNNGSGNLDPEGGEGFGYALPEGMVTWINPFPKKTQGRAGGDVEAGAKQSKEAQMAYMTYGNEPGIDIWYSRAVMLIRVPPFRLRGSEHPEQFWSGIRNDWAEDDEYDVYDDFEDYEDYHGYT</sequence>
<dbReference type="InterPro" id="IPR044862">
    <property type="entry name" value="Pro_4_hyd_alph_FE2OG_OXY"/>
</dbReference>
<dbReference type="AlphaFoldDB" id="A0A6A6CW53"/>
<evidence type="ECO:0000313" key="3">
    <source>
        <dbReference type="EMBL" id="KAF2171374.1"/>
    </source>
</evidence>
<dbReference type="PROSITE" id="PS51471">
    <property type="entry name" value="FE2OG_OXY"/>
    <property type="match status" value="1"/>
</dbReference>
<evidence type="ECO:0000313" key="4">
    <source>
        <dbReference type="Proteomes" id="UP000799537"/>
    </source>
</evidence>
<evidence type="ECO:0000259" key="2">
    <source>
        <dbReference type="PROSITE" id="PS51471"/>
    </source>
</evidence>
<dbReference type="PANTHER" id="PTHR33099:SF7">
    <property type="entry name" value="MYND-TYPE DOMAIN-CONTAINING PROTEIN"/>
    <property type="match status" value="1"/>
</dbReference>
<organism evidence="3 4">
    <name type="scientific">Zasmidium cellare ATCC 36951</name>
    <dbReference type="NCBI Taxonomy" id="1080233"/>
    <lineage>
        <taxon>Eukaryota</taxon>
        <taxon>Fungi</taxon>
        <taxon>Dikarya</taxon>
        <taxon>Ascomycota</taxon>
        <taxon>Pezizomycotina</taxon>
        <taxon>Dothideomycetes</taxon>
        <taxon>Dothideomycetidae</taxon>
        <taxon>Mycosphaerellales</taxon>
        <taxon>Mycosphaerellaceae</taxon>
        <taxon>Zasmidium</taxon>
    </lineage>
</organism>
<dbReference type="OrthoDB" id="27483at2759"/>
<protein>
    <recommendedName>
        <fullName evidence="2">Fe2OG dioxygenase domain-containing protein</fullName>
    </recommendedName>
</protein>
<accession>A0A6A6CW53</accession>
<evidence type="ECO:0000256" key="1">
    <source>
        <dbReference type="SAM" id="Coils"/>
    </source>
</evidence>
<feature type="domain" description="Fe2OG dioxygenase" evidence="2">
    <location>
        <begin position="208"/>
        <end position="314"/>
    </location>
</feature>
<reference evidence="3" key="1">
    <citation type="journal article" date="2020" name="Stud. Mycol.">
        <title>101 Dothideomycetes genomes: a test case for predicting lifestyles and emergence of pathogens.</title>
        <authorList>
            <person name="Haridas S."/>
            <person name="Albert R."/>
            <person name="Binder M."/>
            <person name="Bloem J."/>
            <person name="Labutti K."/>
            <person name="Salamov A."/>
            <person name="Andreopoulos B."/>
            <person name="Baker S."/>
            <person name="Barry K."/>
            <person name="Bills G."/>
            <person name="Bluhm B."/>
            <person name="Cannon C."/>
            <person name="Castanera R."/>
            <person name="Culley D."/>
            <person name="Daum C."/>
            <person name="Ezra D."/>
            <person name="Gonzalez J."/>
            <person name="Henrissat B."/>
            <person name="Kuo A."/>
            <person name="Liang C."/>
            <person name="Lipzen A."/>
            <person name="Lutzoni F."/>
            <person name="Magnuson J."/>
            <person name="Mondo S."/>
            <person name="Nolan M."/>
            <person name="Ohm R."/>
            <person name="Pangilinan J."/>
            <person name="Park H.-J."/>
            <person name="Ramirez L."/>
            <person name="Alfaro M."/>
            <person name="Sun H."/>
            <person name="Tritt A."/>
            <person name="Yoshinaga Y."/>
            <person name="Zwiers L.-H."/>
            <person name="Turgeon B."/>
            <person name="Goodwin S."/>
            <person name="Spatafora J."/>
            <person name="Crous P."/>
            <person name="Grigoriev I."/>
        </authorList>
    </citation>
    <scope>NUCLEOTIDE SEQUENCE</scope>
    <source>
        <strain evidence="3">ATCC 36951</strain>
    </source>
</reference>
<dbReference type="InterPro" id="IPR005123">
    <property type="entry name" value="Oxoglu/Fe-dep_dioxygenase_dom"/>
</dbReference>
<dbReference type="Proteomes" id="UP000799537">
    <property type="component" value="Unassembled WGS sequence"/>
</dbReference>